<dbReference type="InterPro" id="IPR019601">
    <property type="entry name" value="Oxoglutarate/Fe-dep_Oase_C"/>
</dbReference>
<dbReference type="GO" id="GO:0031418">
    <property type="term" value="F:L-ascorbic acid binding"/>
    <property type="evidence" value="ECO:0007669"/>
    <property type="project" value="UniProtKB-KW"/>
</dbReference>
<comment type="catalytic activity">
    <reaction evidence="10">
        <text>[ribosomal protein uS12]-L-proline + 2-oxoglutarate + O2 = [ribosomal protein uS12]-(3S)-3-hydroxy-L-proline + succinate + CO2</text>
        <dbReference type="Rhea" id="RHEA:54156"/>
        <dbReference type="Rhea" id="RHEA-COMP:13816"/>
        <dbReference type="Rhea" id="RHEA-COMP:13818"/>
        <dbReference type="ChEBI" id="CHEBI:15379"/>
        <dbReference type="ChEBI" id="CHEBI:16526"/>
        <dbReference type="ChEBI" id="CHEBI:16810"/>
        <dbReference type="ChEBI" id="CHEBI:30031"/>
        <dbReference type="ChEBI" id="CHEBI:50342"/>
        <dbReference type="ChEBI" id="CHEBI:85428"/>
    </reaction>
</comment>
<dbReference type="InterPro" id="IPR006620">
    <property type="entry name" value="Pro_4_hyd_alph"/>
</dbReference>
<keyword evidence="4" id="KW-0479">Metal-binding</keyword>
<accession>A0A1Y2I443</accession>
<keyword evidence="9" id="KW-0539">Nucleus</keyword>
<dbReference type="GO" id="GO:0031543">
    <property type="term" value="F:peptidyl-proline dioxygenase activity"/>
    <property type="evidence" value="ECO:0007669"/>
    <property type="project" value="UniProtKB-ARBA"/>
</dbReference>
<dbReference type="SMART" id="SM00702">
    <property type="entry name" value="P4Hc"/>
    <property type="match status" value="1"/>
</dbReference>
<dbReference type="OrthoDB" id="430522at2759"/>
<comment type="cofactor">
    <cofactor evidence="1">
        <name>L-ascorbate</name>
        <dbReference type="ChEBI" id="CHEBI:38290"/>
    </cofactor>
</comment>
<evidence type="ECO:0000256" key="6">
    <source>
        <dbReference type="ARBA" id="ARBA00022964"/>
    </source>
</evidence>
<reference evidence="14 15" key="1">
    <citation type="submission" date="2016-07" db="EMBL/GenBank/DDBJ databases">
        <title>Pervasive Adenine N6-methylation of Active Genes in Fungi.</title>
        <authorList>
            <consortium name="DOE Joint Genome Institute"/>
            <person name="Mondo S.J."/>
            <person name="Dannebaum R.O."/>
            <person name="Kuo R.C."/>
            <person name="Labutti K."/>
            <person name="Haridas S."/>
            <person name="Kuo A."/>
            <person name="Salamov A."/>
            <person name="Ahrendt S.R."/>
            <person name="Lipzen A."/>
            <person name="Sullivan W."/>
            <person name="Andreopoulos W.B."/>
            <person name="Clum A."/>
            <person name="Lindquist E."/>
            <person name="Daum C."/>
            <person name="Ramamoorthy G.K."/>
            <person name="Gryganskyi A."/>
            <person name="Culley D."/>
            <person name="Magnuson J.K."/>
            <person name="James T.Y."/>
            <person name="O'Malley M.A."/>
            <person name="Stajich J.E."/>
            <person name="Spatafora J.W."/>
            <person name="Visel A."/>
            <person name="Grigoriev I.V."/>
        </authorList>
    </citation>
    <scope>NUCLEOTIDE SEQUENCE [LARGE SCALE GENOMIC DNA]</scope>
    <source>
        <strain evidence="14 15">PL171</strain>
    </source>
</reference>
<keyword evidence="7" id="KW-0560">Oxidoreductase</keyword>
<dbReference type="FunFam" id="2.60.120.620:FF:000014">
    <property type="entry name" value="Prolyl 3,4-dihydroxylase TPA1"/>
    <property type="match status" value="1"/>
</dbReference>
<dbReference type="Pfam" id="PF10637">
    <property type="entry name" value="Ofd1_CTDD"/>
    <property type="match status" value="1"/>
</dbReference>
<comment type="subcellular location">
    <subcellularLocation>
        <location evidence="2">Nucleus</location>
    </subcellularLocation>
</comment>
<evidence type="ECO:0000256" key="5">
    <source>
        <dbReference type="ARBA" id="ARBA00022896"/>
    </source>
</evidence>
<dbReference type="InterPro" id="IPR005123">
    <property type="entry name" value="Oxoglu/Fe-dep_dioxygenase_dom"/>
</dbReference>
<dbReference type="GO" id="GO:0005506">
    <property type="term" value="F:iron ion binding"/>
    <property type="evidence" value="ECO:0007669"/>
    <property type="project" value="InterPro"/>
</dbReference>
<evidence type="ECO:0000256" key="9">
    <source>
        <dbReference type="ARBA" id="ARBA00023242"/>
    </source>
</evidence>
<evidence type="ECO:0000256" key="12">
    <source>
        <dbReference type="ARBA" id="ARBA00081607"/>
    </source>
</evidence>
<dbReference type="InterPro" id="IPR051842">
    <property type="entry name" value="uS12_prolyl_hydroxylase"/>
</dbReference>
<evidence type="ECO:0000313" key="15">
    <source>
        <dbReference type="Proteomes" id="UP000193411"/>
    </source>
</evidence>
<feature type="domain" description="Fe2OG dioxygenase" evidence="13">
    <location>
        <begin position="121"/>
        <end position="226"/>
    </location>
</feature>
<dbReference type="Proteomes" id="UP000193411">
    <property type="component" value="Unassembled WGS sequence"/>
</dbReference>
<name>A0A1Y2I443_9FUNG</name>
<dbReference type="GO" id="GO:0005737">
    <property type="term" value="C:cytoplasm"/>
    <property type="evidence" value="ECO:0007669"/>
    <property type="project" value="TreeGrafter"/>
</dbReference>
<evidence type="ECO:0000256" key="3">
    <source>
        <dbReference type="ARBA" id="ARBA00007443"/>
    </source>
</evidence>
<dbReference type="InterPro" id="IPR043044">
    <property type="entry name" value="TPA1/Ofd1_C"/>
</dbReference>
<evidence type="ECO:0000256" key="7">
    <source>
        <dbReference type="ARBA" id="ARBA00023002"/>
    </source>
</evidence>
<organism evidence="14 15">
    <name type="scientific">Catenaria anguillulae PL171</name>
    <dbReference type="NCBI Taxonomy" id="765915"/>
    <lineage>
        <taxon>Eukaryota</taxon>
        <taxon>Fungi</taxon>
        <taxon>Fungi incertae sedis</taxon>
        <taxon>Blastocladiomycota</taxon>
        <taxon>Blastocladiomycetes</taxon>
        <taxon>Blastocladiales</taxon>
        <taxon>Catenariaceae</taxon>
        <taxon>Catenaria</taxon>
    </lineage>
</organism>
<evidence type="ECO:0000256" key="11">
    <source>
        <dbReference type="ARBA" id="ARBA00051966"/>
    </source>
</evidence>
<protein>
    <recommendedName>
        <fullName evidence="12">uS12 prolyl 3,4-dihydroxylase</fullName>
    </recommendedName>
</protein>
<dbReference type="Gene3D" id="2.60.120.620">
    <property type="entry name" value="q2cbj1_9rhob like domain"/>
    <property type="match status" value="1"/>
</dbReference>
<dbReference type="PANTHER" id="PTHR12117">
    <property type="entry name" value="HISTONE ACETYLTRANSFERASE COMPLEX"/>
    <property type="match status" value="1"/>
</dbReference>
<evidence type="ECO:0000256" key="1">
    <source>
        <dbReference type="ARBA" id="ARBA00001961"/>
    </source>
</evidence>
<comment type="similarity">
    <text evidence="3">Belongs to the TPA1 family.</text>
</comment>
<sequence>MDEAALAATFAEGLLTDSTVQSLAEGYKTSGPYLHTCIKQLIQPDLLRTVRKEIVDNLHFTLKETDIYKVHQTGDLANIDGLPEDERAKLATIHRLRNALYSATFRDFVSKVTGCGPLSGTKQDMSINSYRDGCHLLNHDDVIGTRRVSYILYIPDPDPWDPKFGGGLELYPCVSRGTPDTDPTLLIPPAFNQFVMFTVQPGYSFHSVQEVIVPKDRLSISGWFHIPQPGEPGYSADGPEWAAEAGPASLAQLEDDHIQDQEFPFSALTPASASTSSSEDPLDLSDADRTYLAQFLNPDYLTGKSLEQINEAFCDGSSIQLVSFLNATLANTLRPYFVTVDEHDGLAHGKADLSHGAGVRPGWKVQGSPVKQRYMVLDSAAMGSESSSTIDGTAGKADAFIRKTLADLEAMFQSPAFARWLYQVTGAQSTQVRTRARRFRAGLDYTLATFRTGSSVLDATLALTPEHPRWEEGRVGGYECYIAPDEENNDPAVYRKAKGGDDDGALLTVPCGWNVLNLVLRDAGVMRFVKYVSGLAPGSRWDVASEYLVVDEEEEQDAQE</sequence>
<dbReference type="GO" id="GO:0005634">
    <property type="term" value="C:nucleus"/>
    <property type="evidence" value="ECO:0007669"/>
    <property type="project" value="UniProtKB-SubCell"/>
</dbReference>
<evidence type="ECO:0000259" key="13">
    <source>
        <dbReference type="PROSITE" id="PS51471"/>
    </source>
</evidence>
<proteinExistence type="inferred from homology"/>
<dbReference type="InterPro" id="IPR039558">
    <property type="entry name" value="TPA1/OFD1_N"/>
</dbReference>
<comment type="caution">
    <text evidence="14">The sequence shown here is derived from an EMBL/GenBank/DDBJ whole genome shotgun (WGS) entry which is preliminary data.</text>
</comment>
<evidence type="ECO:0000313" key="14">
    <source>
        <dbReference type="EMBL" id="ORZ41627.1"/>
    </source>
</evidence>
<dbReference type="GO" id="GO:0009896">
    <property type="term" value="P:positive regulation of catabolic process"/>
    <property type="evidence" value="ECO:0007669"/>
    <property type="project" value="UniProtKB-ARBA"/>
</dbReference>
<keyword evidence="8" id="KW-0408">Iron</keyword>
<dbReference type="PROSITE" id="PS51471">
    <property type="entry name" value="FE2OG_OXY"/>
    <property type="match status" value="1"/>
</dbReference>
<dbReference type="AlphaFoldDB" id="A0A1Y2I443"/>
<keyword evidence="5" id="KW-0847">Vitamin C</keyword>
<dbReference type="Pfam" id="PF13661">
    <property type="entry name" value="2OG-FeII_Oxy_4"/>
    <property type="match status" value="1"/>
</dbReference>
<evidence type="ECO:0000256" key="10">
    <source>
        <dbReference type="ARBA" id="ARBA00047444"/>
    </source>
</evidence>
<dbReference type="GO" id="GO:0010604">
    <property type="term" value="P:positive regulation of macromolecule metabolic process"/>
    <property type="evidence" value="ECO:0007669"/>
    <property type="project" value="UniProtKB-ARBA"/>
</dbReference>
<gene>
    <name evidence="14" type="ORF">BCR44DRAFT_1385405</name>
</gene>
<dbReference type="Gene3D" id="3.60.130.20">
    <property type="entry name" value="Oxoglutarate/iron-dependent oxygenase, C-terminal degradation domain"/>
    <property type="match status" value="1"/>
</dbReference>
<evidence type="ECO:0000256" key="4">
    <source>
        <dbReference type="ARBA" id="ARBA00022723"/>
    </source>
</evidence>
<evidence type="ECO:0000256" key="8">
    <source>
        <dbReference type="ARBA" id="ARBA00023004"/>
    </source>
</evidence>
<keyword evidence="6" id="KW-0223">Dioxygenase</keyword>
<dbReference type="GO" id="GO:0006449">
    <property type="term" value="P:regulation of translational termination"/>
    <property type="evidence" value="ECO:0007669"/>
    <property type="project" value="TreeGrafter"/>
</dbReference>
<comment type="catalytic activity">
    <reaction evidence="11">
        <text>[ribosomal protein uS12]-(3S)-3-hydroxy-L-proline + 2-oxoglutarate + O2 = [ribosomal protein uS12]-(3S)-3,4-dihydroxy-L-proline + succinate + CO2</text>
        <dbReference type="Rhea" id="RHEA:54160"/>
        <dbReference type="Rhea" id="RHEA-COMP:13817"/>
        <dbReference type="Rhea" id="RHEA-COMP:13818"/>
        <dbReference type="ChEBI" id="CHEBI:15379"/>
        <dbReference type="ChEBI" id="CHEBI:16526"/>
        <dbReference type="ChEBI" id="CHEBI:16810"/>
        <dbReference type="ChEBI" id="CHEBI:30031"/>
        <dbReference type="ChEBI" id="CHEBI:85428"/>
        <dbReference type="ChEBI" id="CHEBI:138052"/>
    </reaction>
</comment>
<dbReference type="PANTHER" id="PTHR12117:SF0">
    <property type="entry name" value="PROLYL 3-HYDROXYLASE OGFOD1"/>
    <property type="match status" value="1"/>
</dbReference>
<keyword evidence="15" id="KW-1185">Reference proteome</keyword>
<evidence type="ECO:0000256" key="2">
    <source>
        <dbReference type="ARBA" id="ARBA00004123"/>
    </source>
</evidence>
<dbReference type="EMBL" id="MCFL01000001">
    <property type="protein sequence ID" value="ORZ41627.1"/>
    <property type="molecule type" value="Genomic_DNA"/>
</dbReference>
<dbReference type="STRING" id="765915.A0A1Y2I443"/>